<dbReference type="EMBL" id="PFTV01000051">
    <property type="protein sequence ID" value="PJB57506.1"/>
    <property type="molecule type" value="Genomic_DNA"/>
</dbReference>
<accession>A0A2M8CES2</accession>
<comment type="caution">
    <text evidence="2">The sequence shown here is derived from an EMBL/GenBank/DDBJ whole genome shotgun (WGS) entry which is preliminary data.</text>
</comment>
<feature type="transmembrane region" description="Helical" evidence="1">
    <location>
        <begin position="21"/>
        <end position="46"/>
    </location>
</feature>
<keyword evidence="1" id="KW-1133">Transmembrane helix</keyword>
<protein>
    <submittedName>
        <fullName evidence="2">Uncharacterized protein</fullName>
    </submittedName>
</protein>
<gene>
    <name evidence="2" type="ORF">CO097_02210</name>
</gene>
<dbReference type="AlphaFoldDB" id="A0A2M8CES2"/>
<evidence type="ECO:0000313" key="3">
    <source>
        <dbReference type="Proteomes" id="UP000228560"/>
    </source>
</evidence>
<organism evidence="2 3">
    <name type="scientific">Candidatus Infernicultor aquiphilus</name>
    <dbReference type="NCBI Taxonomy" id="1805029"/>
    <lineage>
        <taxon>Bacteria</taxon>
        <taxon>Pseudomonadati</taxon>
        <taxon>Atribacterota</taxon>
        <taxon>Candidatus Phoenicimicrobiia</taxon>
        <taxon>Candidatus Pheonicimicrobiales</taxon>
        <taxon>Candidatus Phoenicimicrobiaceae</taxon>
        <taxon>Candidatus Infernicultor</taxon>
    </lineage>
</organism>
<keyword evidence="1" id="KW-0472">Membrane</keyword>
<keyword evidence="1" id="KW-0812">Transmembrane</keyword>
<sequence length="73" mass="8898">MPPTIKVEIMVRINKIIFKICLRHLCINLLLFLLVQIIISYSSLFIKPKYFYRVLSIKYRVKKKKRCRKNKIE</sequence>
<evidence type="ECO:0000256" key="1">
    <source>
        <dbReference type="SAM" id="Phobius"/>
    </source>
</evidence>
<name>A0A2M8CES2_9BACT</name>
<proteinExistence type="predicted"/>
<reference evidence="2 3" key="1">
    <citation type="submission" date="2017-09" db="EMBL/GenBank/DDBJ databases">
        <title>Depth-based differentiation of microbial function through sediment-hosted aquifers and enrichment of novel symbionts in the deep terrestrial subsurface.</title>
        <authorList>
            <person name="Probst A.J."/>
            <person name="Ladd B."/>
            <person name="Jarett J.K."/>
            <person name="Geller-Mcgrath D.E."/>
            <person name="Sieber C.M."/>
            <person name="Emerson J.B."/>
            <person name="Anantharaman K."/>
            <person name="Thomas B.C."/>
            <person name="Malmstrom R."/>
            <person name="Stieglmeier M."/>
            <person name="Klingl A."/>
            <person name="Woyke T."/>
            <person name="Ryan C.M."/>
            <person name="Banfield J.F."/>
        </authorList>
    </citation>
    <scope>NUCLEOTIDE SEQUENCE [LARGE SCALE GENOMIC DNA]</scope>
    <source>
        <strain evidence="2">CG_4_9_14_3_um_filter_33_16</strain>
    </source>
</reference>
<dbReference type="Proteomes" id="UP000228560">
    <property type="component" value="Unassembled WGS sequence"/>
</dbReference>
<evidence type="ECO:0000313" key="2">
    <source>
        <dbReference type="EMBL" id="PJB57506.1"/>
    </source>
</evidence>